<proteinExistence type="inferred from homology"/>
<dbReference type="GO" id="GO:0006400">
    <property type="term" value="P:tRNA modification"/>
    <property type="evidence" value="ECO:0007669"/>
    <property type="project" value="UniProtKB-UniRule"/>
</dbReference>
<dbReference type="GO" id="GO:0005524">
    <property type="term" value="F:ATP binding"/>
    <property type="evidence" value="ECO:0007669"/>
    <property type="project" value="UniProtKB-UniRule"/>
</dbReference>
<evidence type="ECO:0000313" key="8">
    <source>
        <dbReference type="EMBL" id="SHE87738.1"/>
    </source>
</evidence>
<accession>A0A1M4X2K2</accession>
<keyword evidence="2 6" id="KW-0819">tRNA processing</keyword>
<dbReference type="NCBIfam" id="TIGR02432">
    <property type="entry name" value="lysidine_TilS_N"/>
    <property type="match status" value="1"/>
</dbReference>
<dbReference type="Proteomes" id="UP000325134">
    <property type="component" value="Unassembled WGS sequence"/>
</dbReference>
<evidence type="ECO:0000256" key="1">
    <source>
        <dbReference type="ARBA" id="ARBA00022598"/>
    </source>
</evidence>
<dbReference type="AlphaFoldDB" id="A0A1M4X2K2"/>
<keyword evidence="3 6" id="KW-0547">Nucleotide-binding</keyword>
<organism evidence="8 9">
    <name type="scientific">Ruegeria intermedia</name>
    <dbReference type="NCBI Taxonomy" id="996115"/>
    <lineage>
        <taxon>Bacteria</taxon>
        <taxon>Pseudomonadati</taxon>
        <taxon>Pseudomonadota</taxon>
        <taxon>Alphaproteobacteria</taxon>
        <taxon>Rhodobacterales</taxon>
        <taxon>Roseobacteraceae</taxon>
        <taxon>Ruegeria</taxon>
    </lineage>
</organism>
<comment type="domain">
    <text evidence="6">The N-terminal region contains the highly conserved SGGXDS motif, predicted to be a P-loop motif involved in ATP binding.</text>
</comment>
<evidence type="ECO:0000313" key="9">
    <source>
        <dbReference type="Proteomes" id="UP000325134"/>
    </source>
</evidence>
<dbReference type="InterPro" id="IPR011063">
    <property type="entry name" value="TilS/TtcA_N"/>
</dbReference>
<feature type="binding site" evidence="6">
    <location>
        <begin position="29"/>
        <end position="34"/>
    </location>
    <ligand>
        <name>ATP</name>
        <dbReference type="ChEBI" id="CHEBI:30616"/>
    </ligand>
</feature>
<evidence type="ECO:0000256" key="3">
    <source>
        <dbReference type="ARBA" id="ARBA00022741"/>
    </source>
</evidence>
<keyword evidence="1 6" id="KW-0436">Ligase</keyword>
<dbReference type="GO" id="GO:0032267">
    <property type="term" value="F:tRNA(Ile)-lysidine synthase activity"/>
    <property type="evidence" value="ECO:0007669"/>
    <property type="project" value="UniProtKB-EC"/>
</dbReference>
<dbReference type="HAMAP" id="MF_01161">
    <property type="entry name" value="tRNA_Ile_lys_synt"/>
    <property type="match status" value="1"/>
</dbReference>
<evidence type="ECO:0000256" key="2">
    <source>
        <dbReference type="ARBA" id="ARBA00022694"/>
    </source>
</evidence>
<dbReference type="PANTHER" id="PTHR43033:SF1">
    <property type="entry name" value="TRNA(ILE)-LYSIDINE SYNTHASE-RELATED"/>
    <property type="match status" value="1"/>
</dbReference>
<keyword evidence="9" id="KW-1185">Reference proteome</keyword>
<comment type="subcellular location">
    <subcellularLocation>
        <location evidence="6">Cytoplasm</location>
    </subcellularLocation>
</comment>
<dbReference type="InterPro" id="IPR014729">
    <property type="entry name" value="Rossmann-like_a/b/a_fold"/>
</dbReference>
<reference evidence="8 9" key="1">
    <citation type="submission" date="2016-11" db="EMBL/GenBank/DDBJ databases">
        <authorList>
            <person name="Varghese N."/>
            <person name="Submissions S."/>
        </authorList>
    </citation>
    <scope>NUCLEOTIDE SEQUENCE [LARGE SCALE GENOMIC DNA]</scope>
    <source>
        <strain evidence="8 9">DSM 29341</strain>
    </source>
</reference>
<dbReference type="EMBL" id="FQVK01000010">
    <property type="protein sequence ID" value="SHE87738.1"/>
    <property type="molecule type" value="Genomic_DNA"/>
</dbReference>
<comment type="similarity">
    <text evidence="6">Belongs to the tRNA(Ile)-lysidine synthase family.</text>
</comment>
<name>A0A1M4X2K2_9RHOB</name>
<dbReference type="CDD" id="cd01992">
    <property type="entry name" value="TilS_N"/>
    <property type="match status" value="1"/>
</dbReference>
<evidence type="ECO:0000256" key="5">
    <source>
        <dbReference type="ARBA" id="ARBA00048539"/>
    </source>
</evidence>
<dbReference type="OrthoDB" id="9807403at2"/>
<evidence type="ECO:0000256" key="6">
    <source>
        <dbReference type="HAMAP-Rule" id="MF_01161"/>
    </source>
</evidence>
<comment type="catalytic activity">
    <reaction evidence="5 6">
        <text>cytidine(34) in tRNA(Ile2) + L-lysine + ATP = lysidine(34) in tRNA(Ile2) + AMP + diphosphate + H(+)</text>
        <dbReference type="Rhea" id="RHEA:43744"/>
        <dbReference type="Rhea" id="RHEA-COMP:10625"/>
        <dbReference type="Rhea" id="RHEA-COMP:10670"/>
        <dbReference type="ChEBI" id="CHEBI:15378"/>
        <dbReference type="ChEBI" id="CHEBI:30616"/>
        <dbReference type="ChEBI" id="CHEBI:32551"/>
        <dbReference type="ChEBI" id="CHEBI:33019"/>
        <dbReference type="ChEBI" id="CHEBI:82748"/>
        <dbReference type="ChEBI" id="CHEBI:83665"/>
        <dbReference type="ChEBI" id="CHEBI:456215"/>
        <dbReference type="EC" id="6.3.4.19"/>
    </reaction>
</comment>
<dbReference type="InterPro" id="IPR012094">
    <property type="entry name" value="tRNA_Ile_lys_synt"/>
</dbReference>
<feature type="domain" description="tRNA(Ile)-lysidine/2-thiocytidine synthase N-terminal" evidence="7">
    <location>
        <begin position="25"/>
        <end position="201"/>
    </location>
</feature>
<dbReference type="EC" id="6.3.4.19" evidence="6"/>
<dbReference type="Pfam" id="PF01171">
    <property type="entry name" value="ATP_bind_3"/>
    <property type="match status" value="1"/>
</dbReference>
<dbReference type="Gene3D" id="3.40.50.620">
    <property type="entry name" value="HUPs"/>
    <property type="match status" value="1"/>
</dbReference>
<dbReference type="InterPro" id="IPR012795">
    <property type="entry name" value="tRNA_Ile_lys_synt_N"/>
</dbReference>
<keyword evidence="4 6" id="KW-0067">ATP-binding</keyword>
<protein>
    <recommendedName>
        <fullName evidence="6">tRNA(Ile)-lysidine synthase</fullName>
        <ecNumber evidence="6">6.3.4.19</ecNumber>
    </recommendedName>
    <alternativeName>
        <fullName evidence="6">tRNA(Ile)-2-lysyl-cytidine synthase</fullName>
    </alternativeName>
    <alternativeName>
        <fullName evidence="6">tRNA(Ile)-lysidine synthetase</fullName>
    </alternativeName>
</protein>
<dbReference type="PANTHER" id="PTHR43033">
    <property type="entry name" value="TRNA(ILE)-LYSIDINE SYNTHASE-RELATED"/>
    <property type="match status" value="1"/>
</dbReference>
<keyword evidence="6" id="KW-0963">Cytoplasm</keyword>
<dbReference type="SUPFAM" id="SSF52402">
    <property type="entry name" value="Adenine nucleotide alpha hydrolases-like"/>
    <property type="match status" value="1"/>
</dbReference>
<evidence type="ECO:0000256" key="4">
    <source>
        <dbReference type="ARBA" id="ARBA00022840"/>
    </source>
</evidence>
<comment type="function">
    <text evidence="6">Ligates lysine onto the cytidine present at position 34 of the AUA codon-specific tRNA(Ile) that contains the anticodon CAU, in an ATP-dependent manner. Cytidine is converted to lysidine, thus changing the amino acid specificity of the tRNA from methionine to isoleucine.</text>
</comment>
<sequence length="417" mass="45435">MNSPADTLPERVRALLPEKLPSRLGVAVSGGSDSLALLHLLVRIARDEDVRLFAATVDHGLRPDATAEAARVSEMCTHLGVPHVTLKWTGWDRSGNLQDQARRARYGLLRDWAVSKDIPAVAVGHTADDQAETVLMRLGRAAGVRGLSAMSFARDLDGVTLWRPLLGETRTVLRGYLQAEGVQWIEDPSNQDLRFDRIKAREALGHLSGLGITAQTLSRVAANLGRANRALEHFAQESARRFAKEKACAVRVDRAGFAALPEEMQRRLVAGILQRISGPGYPPRQSKVEQVVQAVIAGRSSTLSGCQILTDGNSSWFCRELIAVSACVARPDELWDGRWIATGPDTPGAQIRALGETGLPQVPDWRATGVPRMVLMATPAVWQSDQIVSAPFAGFSNGWTFEMNPKFPEFSASFLSH</sequence>
<evidence type="ECO:0000259" key="7">
    <source>
        <dbReference type="Pfam" id="PF01171"/>
    </source>
</evidence>
<gene>
    <name evidence="6" type="primary">tilS</name>
    <name evidence="8" type="ORF">SAMN05444279_11091</name>
</gene>
<dbReference type="GO" id="GO:0005737">
    <property type="term" value="C:cytoplasm"/>
    <property type="evidence" value="ECO:0007669"/>
    <property type="project" value="UniProtKB-SubCell"/>
</dbReference>